<dbReference type="GO" id="GO:0006405">
    <property type="term" value="P:RNA export from nucleus"/>
    <property type="evidence" value="ECO:0000318"/>
    <property type="project" value="GO_Central"/>
</dbReference>
<dbReference type="KEGG" id="tva:4766540"/>
<dbReference type="Proteomes" id="UP000001542">
    <property type="component" value="Unassembled WGS sequence"/>
</dbReference>
<dbReference type="InterPro" id="IPR001680">
    <property type="entry name" value="WD40_rpt"/>
</dbReference>
<gene>
    <name evidence="4" type="ORF">TVAG_239960</name>
</gene>
<name>A2EFD9_TRIV3</name>
<dbReference type="RefSeq" id="XP_001320859.1">
    <property type="nucleotide sequence ID" value="XM_001320824.1"/>
</dbReference>
<evidence type="ECO:0000256" key="1">
    <source>
        <dbReference type="ARBA" id="ARBA00022574"/>
    </source>
</evidence>
<dbReference type="InterPro" id="IPR036322">
    <property type="entry name" value="WD40_repeat_dom_sf"/>
</dbReference>
<dbReference type="GO" id="GO:0000972">
    <property type="term" value="P:transcription-dependent tethering of RNA polymerase II gene DNA at nuclear periphery"/>
    <property type="evidence" value="ECO:0000318"/>
    <property type="project" value="GO_Central"/>
</dbReference>
<dbReference type="InterPro" id="IPR019775">
    <property type="entry name" value="WD40_repeat_CS"/>
</dbReference>
<keyword evidence="2" id="KW-0677">Repeat</keyword>
<dbReference type="GO" id="GO:0005643">
    <property type="term" value="C:nuclear pore"/>
    <property type="evidence" value="ECO:0000318"/>
    <property type="project" value="GO_Central"/>
</dbReference>
<dbReference type="OrthoDB" id="256303at2759"/>
<dbReference type="PANTHER" id="PTHR10971">
    <property type="entry name" value="MRNA EXPORT FACTOR AND BUB3"/>
    <property type="match status" value="1"/>
</dbReference>
<dbReference type="Pfam" id="PF00400">
    <property type="entry name" value="WD40"/>
    <property type="match status" value="1"/>
</dbReference>
<feature type="repeat" description="WD" evidence="3">
    <location>
        <begin position="106"/>
        <end position="147"/>
    </location>
</feature>
<dbReference type="VEuPathDB" id="TrichDB:TVAGG3_0089940"/>
<evidence type="ECO:0000313" key="5">
    <source>
        <dbReference type="Proteomes" id="UP000001542"/>
    </source>
</evidence>
<evidence type="ECO:0000313" key="4">
    <source>
        <dbReference type="EMBL" id="EAY08636.1"/>
    </source>
</evidence>
<dbReference type="GO" id="GO:0043130">
    <property type="term" value="F:ubiquitin binding"/>
    <property type="evidence" value="ECO:0000318"/>
    <property type="project" value="GO_Central"/>
</dbReference>
<proteinExistence type="predicted"/>
<protein>
    <submittedName>
        <fullName evidence="4">Uncharacterized protein</fullName>
    </submittedName>
</protein>
<dbReference type="AlphaFoldDB" id="A2EFD9"/>
<dbReference type="SMR" id="A2EFD9"/>
<evidence type="ECO:0000256" key="3">
    <source>
        <dbReference type="PROSITE-ProRule" id="PRU00221"/>
    </source>
</evidence>
<sequence>MIAHAATGAPSQATFAVADVNPKDTVSCMQAIDAKGRKLLAAGSWDGSLNVYEVNEIKATNIVSHAESNVAIMRLCFNETGEIIYFATSSGEIRSLTISSKQVVPLGNHKERVVGIGYYAAQKVVVACSADGCLQIWNATSKQSKKEIKIQGKPTAMASYENSVFVATDKQKIFKVDLNKPDTQEHIDSKEKRQGLYTCLAINPQPGNIQVLAGSTYGAVEMIVGHNSKIFEAHRNGNQAFAVNAVAITQRGFGISGGTDGKLCFYVFNSVAKTNNNIDLGKDVHVTALASIADGIVAYAVGNDWSKGAMDKTQQETQIIIRKYAAKEIM</sequence>
<accession>A2EFD9</accession>
<dbReference type="eggNOG" id="KOG0647">
    <property type="taxonomic scope" value="Eukaryota"/>
</dbReference>
<dbReference type="PROSITE" id="PS00678">
    <property type="entry name" value="WD_REPEATS_1"/>
    <property type="match status" value="1"/>
</dbReference>
<dbReference type="Gene3D" id="2.130.10.10">
    <property type="entry name" value="YVTN repeat-like/Quinoprotein amine dehydrogenase"/>
    <property type="match status" value="1"/>
</dbReference>
<organism evidence="4 5">
    <name type="scientific">Trichomonas vaginalis (strain ATCC PRA-98 / G3)</name>
    <dbReference type="NCBI Taxonomy" id="412133"/>
    <lineage>
        <taxon>Eukaryota</taxon>
        <taxon>Metamonada</taxon>
        <taxon>Parabasalia</taxon>
        <taxon>Trichomonadida</taxon>
        <taxon>Trichomonadidae</taxon>
        <taxon>Trichomonas</taxon>
    </lineage>
</organism>
<evidence type="ECO:0000256" key="2">
    <source>
        <dbReference type="ARBA" id="ARBA00022737"/>
    </source>
</evidence>
<dbReference type="InParanoid" id="A2EFD9"/>
<reference evidence="4" key="2">
    <citation type="journal article" date="2007" name="Science">
        <title>Draft genome sequence of the sexually transmitted pathogen Trichomonas vaginalis.</title>
        <authorList>
            <person name="Carlton J.M."/>
            <person name="Hirt R.P."/>
            <person name="Silva J.C."/>
            <person name="Delcher A.L."/>
            <person name="Schatz M."/>
            <person name="Zhao Q."/>
            <person name="Wortman J.R."/>
            <person name="Bidwell S.L."/>
            <person name="Alsmark U.C.M."/>
            <person name="Besteiro S."/>
            <person name="Sicheritz-Ponten T."/>
            <person name="Noel C.J."/>
            <person name="Dacks J.B."/>
            <person name="Foster P.G."/>
            <person name="Simillion C."/>
            <person name="Van de Peer Y."/>
            <person name="Miranda-Saavedra D."/>
            <person name="Barton G.J."/>
            <person name="Westrop G.D."/>
            <person name="Mueller S."/>
            <person name="Dessi D."/>
            <person name="Fiori P.L."/>
            <person name="Ren Q."/>
            <person name="Paulsen I."/>
            <person name="Zhang H."/>
            <person name="Bastida-Corcuera F.D."/>
            <person name="Simoes-Barbosa A."/>
            <person name="Brown M.T."/>
            <person name="Hayes R.D."/>
            <person name="Mukherjee M."/>
            <person name="Okumura C.Y."/>
            <person name="Schneider R."/>
            <person name="Smith A.J."/>
            <person name="Vanacova S."/>
            <person name="Villalvazo M."/>
            <person name="Haas B.J."/>
            <person name="Pertea M."/>
            <person name="Feldblyum T.V."/>
            <person name="Utterback T.R."/>
            <person name="Shu C.L."/>
            <person name="Osoegawa K."/>
            <person name="de Jong P.J."/>
            <person name="Hrdy I."/>
            <person name="Horvathova L."/>
            <person name="Zubacova Z."/>
            <person name="Dolezal P."/>
            <person name="Malik S.B."/>
            <person name="Logsdon J.M. Jr."/>
            <person name="Henze K."/>
            <person name="Gupta A."/>
            <person name="Wang C.C."/>
            <person name="Dunne R.L."/>
            <person name="Upcroft J.A."/>
            <person name="Upcroft P."/>
            <person name="White O."/>
            <person name="Salzberg S.L."/>
            <person name="Tang P."/>
            <person name="Chiu C.-H."/>
            <person name="Lee Y.-S."/>
            <person name="Embley T.M."/>
            <person name="Coombs G.H."/>
            <person name="Mottram J.C."/>
            <person name="Tachezy J."/>
            <person name="Fraser-Liggett C.M."/>
            <person name="Johnson P.J."/>
        </authorList>
    </citation>
    <scope>NUCLEOTIDE SEQUENCE [LARGE SCALE GENOMIC DNA]</scope>
    <source>
        <strain evidence="4">G3</strain>
    </source>
</reference>
<reference evidence="4" key="1">
    <citation type="submission" date="2006-10" db="EMBL/GenBank/DDBJ databases">
        <authorList>
            <person name="Amadeo P."/>
            <person name="Zhao Q."/>
            <person name="Wortman J."/>
            <person name="Fraser-Liggett C."/>
            <person name="Carlton J."/>
        </authorList>
    </citation>
    <scope>NUCLEOTIDE SEQUENCE</scope>
    <source>
        <strain evidence="4">G3</strain>
    </source>
</reference>
<dbReference type="SMART" id="SM00320">
    <property type="entry name" value="WD40"/>
    <property type="match status" value="3"/>
</dbReference>
<dbReference type="EMBL" id="DS113374">
    <property type="protein sequence ID" value="EAY08636.1"/>
    <property type="molecule type" value="Genomic_DNA"/>
</dbReference>
<keyword evidence="1 3" id="KW-0853">WD repeat</keyword>
<dbReference type="InterPro" id="IPR015943">
    <property type="entry name" value="WD40/YVTN_repeat-like_dom_sf"/>
</dbReference>
<dbReference type="STRING" id="5722.A2EFD9"/>
<keyword evidence="5" id="KW-1185">Reference proteome</keyword>
<dbReference type="SUPFAM" id="SSF50978">
    <property type="entry name" value="WD40 repeat-like"/>
    <property type="match status" value="1"/>
</dbReference>
<dbReference type="VEuPathDB" id="TrichDB:TVAG_239960"/>
<dbReference type="GO" id="GO:0003723">
    <property type="term" value="F:RNA binding"/>
    <property type="evidence" value="ECO:0000318"/>
    <property type="project" value="GO_Central"/>
</dbReference>
<dbReference type="PROSITE" id="PS50082">
    <property type="entry name" value="WD_REPEATS_2"/>
    <property type="match status" value="1"/>
</dbReference>